<gene>
    <name evidence="7" type="ORF">PDE001_LOCUS6217</name>
</gene>
<dbReference type="InterPro" id="IPR000326">
    <property type="entry name" value="PAP2/HPO"/>
</dbReference>
<organism evidence="7 8">
    <name type="scientific">Peronospora destructor</name>
    <dbReference type="NCBI Taxonomy" id="86335"/>
    <lineage>
        <taxon>Eukaryota</taxon>
        <taxon>Sar</taxon>
        <taxon>Stramenopiles</taxon>
        <taxon>Oomycota</taxon>
        <taxon>Peronosporomycetes</taxon>
        <taxon>Peronosporales</taxon>
        <taxon>Peronosporaceae</taxon>
        <taxon>Peronospora</taxon>
    </lineage>
</organism>
<accession>A0AAV0UGH6</accession>
<keyword evidence="8" id="KW-1185">Reference proteome</keyword>
<dbReference type="GO" id="GO:0006644">
    <property type="term" value="P:phospholipid metabolic process"/>
    <property type="evidence" value="ECO:0007669"/>
    <property type="project" value="InterPro"/>
</dbReference>
<evidence type="ECO:0000256" key="5">
    <source>
        <dbReference type="ARBA" id="ARBA00023136"/>
    </source>
</evidence>
<dbReference type="GO" id="GO:0016020">
    <property type="term" value="C:membrane"/>
    <property type="evidence" value="ECO:0007669"/>
    <property type="project" value="UniProtKB-SubCell"/>
</dbReference>
<dbReference type="AlphaFoldDB" id="A0AAV0UGH6"/>
<sequence>MTASALDSSLPISPHVTLDGIQCDDSMEMMDDVPKWNHDVVWDGVTNLCTDPAGEKEGRKSFPSGHASFAWASMLILALYLLGRSRLNCENRSESTLRGGKKSLMLGLPLEEIHERRMNAKKTKRENCNQPPLWQSNVDARPQVVKHMSSEYIVDLSYRGSDL</sequence>
<dbReference type="GO" id="GO:0008195">
    <property type="term" value="F:phosphatidate phosphatase activity"/>
    <property type="evidence" value="ECO:0007669"/>
    <property type="project" value="TreeGrafter"/>
</dbReference>
<comment type="similarity">
    <text evidence="2">Belongs to the PA-phosphatase related phosphoesterase family.</text>
</comment>
<dbReference type="GO" id="GO:0046839">
    <property type="term" value="P:phospholipid dephosphorylation"/>
    <property type="evidence" value="ECO:0007669"/>
    <property type="project" value="TreeGrafter"/>
</dbReference>
<dbReference type="SUPFAM" id="SSF48317">
    <property type="entry name" value="Acid phosphatase/Vanadium-dependent haloperoxidase"/>
    <property type="match status" value="1"/>
</dbReference>
<keyword evidence="5" id="KW-0472">Membrane</keyword>
<dbReference type="Gene3D" id="1.20.144.10">
    <property type="entry name" value="Phosphatidic acid phosphatase type 2/haloperoxidase"/>
    <property type="match status" value="1"/>
</dbReference>
<reference evidence="7" key="1">
    <citation type="submission" date="2022-12" db="EMBL/GenBank/DDBJ databases">
        <authorList>
            <person name="Webb A."/>
        </authorList>
    </citation>
    <scope>NUCLEOTIDE SEQUENCE</scope>
    <source>
        <strain evidence="7">Pd1</strain>
    </source>
</reference>
<dbReference type="InterPro" id="IPR043216">
    <property type="entry name" value="PAP-like"/>
</dbReference>
<comment type="subcellular location">
    <subcellularLocation>
        <location evidence="1">Membrane</location>
        <topology evidence="1">Multi-pass membrane protein</topology>
    </subcellularLocation>
</comment>
<feature type="domain" description="Phosphatidic acid phosphatase type 2/haloperoxidase" evidence="6">
    <location>
        <begin position="53"/>
        <end position="86"/>
    </location>
</feature>
<dbReference type="InterPro" id="IPR036938">
    <property type="entry name" value="PAP2/HPO_sf"/>
</dbReference>
<dbReference type="Proteomes" id="UP001162029">
    <property type="component" value="Unassembled WGS sequence"/>
</dbReference>
<evidence type="ECO:0000256" key="2">
    <source>
        <dbReference type="ARBA" id="ARBA00008816"/>
    </source>
</evidence>
<name>A0AAV0UGH6_9STRA</name>
<evidence type="ECO:0000256" key="1">
    <source>
        <dbReference type="ARBA" id="ARBA00004141"/>
    </source>
</evidence>
<dbReference type="Pfam" id="PF01569">
    <property type="entry name" value="PAP2"/>
    <property type="match status" value="1"/>
</dbReference>
<proteinExistence type="inferred from homology"/>
<dbReference type="PANTHER" id="PTHR10165">
    <property type="entry name" value="LIPID PHOSPHATE PHOSPHATASE"/>
    <property type="match status" value="1"/>
</dbReference>
<evidence type="ECO:0000313" key="7">
    <source>
        <dbReference type="EMBL" id="CAI5736097.1"/>
    </source>
</evidence>
<comment type="caution">
    <text evidence="7">The sequence shown here is derived from an EMBL/GenBank/DDBJ whole genome shotgun (WGS) entry which is preliminary data.</text>
</comment>
<keyword evidence="4" id="KW-1133">Transmembrane helix</keyword>
<evidence type="ECO:0000256" key="4">
    <source>
        <dbReference type="ARBA" id="ARBA00022989"/>
    </source>
</evidence>
<dbReference type="PANTHER" id="PTHR10165:SF35">
    <property type="entry name" value="RE23632P"/>
    <property type="match status" value="1"/>
</dbReference>
<keyword evidence="3" id="KW-0812">Transmembrane</keyword>
<protein>
    <recommendedName>
        <fullName evidence="6">Phosphatidic acid phosphatase type 2/haloperoxidase domain-containing protein</fullName>
    </recommendedName>
</protein>
<evidence type="ECO:0000259" key="6">
    <source>
        <dbReference type="Pfam" id="PF01569"/>
    </source>
</evidence>
<evidence type="ECO:0000313" key="8">
    <source>
        <dbReference type="Proteomes" id="UP001162029"/>
    </source>
</evidence>
<dbReference type="EMBL" id="CANTFM010001174">
    <property type="protein sequence ID" value="CAI5736097.1"/>
    <property type="molecule type" value="Genomic_DNA"/>
</dbReference>
<evidence type="ECO:0000256" key="3">
    <source>
        <dbReference type="ARBA" id="ARBA00022692"/>
    </source>
</evidence>